<dbReference type="eggNOG" id="COG0582">
    <property type="taxonomic scope" value="Bacteria"/>
</dbReference>
<comment type="similarity">
    <text evidence="1">Belongs to the 'phage' integrase family.</text>
</comment>
<dbReference type="Pfam" id="PF00589">
    <property type="entry name" value="Phage_integrase"/>
    <property type="match status" value="1"/>
</dbReference>
<dbReference type="EMBL" id="AGEI01000023">
    <property type="protein sequence ID" value="EHR33480.1"/>
    <property type="molecule type" value="Genomic_DNA"/>
</dbReference>
<accession>H3NPG7</accession>
<dbReference type="GO" id="GO:0003677">
    <property type="term" value="F:DNA binding"/>
    <property type="evidence" value="ECO:0007669"/>
    <property type="project" value="UniProtKB-UniRule"/>
</dbReference>
<dbReference type="CDD" id="cd01189">
    <property type="entry name" value="INT_ICEBs1_C_like"/>
    <property type="match status" value="1"/>
</dbReference>
<dbReference type="PROSITE" id="PS51898">
    <property type="entry name" value="TYR_RECOMBINASE"/>
    <property type="match status" value="1"/>
</dbReference>
<feature type="domain" description="Core-binding (CB)" evidence="6">
    <location>
        <begin position="70"/>
        <end position="149"/>
    </location>
</feature>
<dbReference type="GO" id="GO:0015074">
    <property type="term" value="P:DNA integration"/>
    <property type="evidence" value="ECO:0007669"/>
    <property type="project" value="InterPro"/>
</dbReference>
<keyword evidence="2 4" id="KW-0238">DNA-binding</keyword>
<evidence type="ECO:0000313" key="7">
    <source>
        <dbReference type="EMBL" id="EHR33480.1"/>
    </source>
</evidence>
<dbReference type="RefSeq" id="WP_005398743.1">
    <property type="nucleotide sequence ID" value="NZ_JH601088.1"/>
</dbReference>
<dbReference type="HOGENOM" id="CLU_027562_17_0_9"/>
<organism evidence="7 8">
    <name type="scientific">Helcococcus kunzii ATCC 51366</name>
    <dbReference type="NCBI Taxonomy" id="883114"/>
    <lineage>
        <taxon>Bacteria</taxon>
        <taxon>Bacillati</taxon>
        <taxon>Bacillota</taxon>
        <taxon>Tissierellia</taxon>
        <taxon>Tissierellales</taxon>
        <taxon>Peptoniphilaceae</taxon>
        <taxon>Helcococcus</taxon>
    </lineage>
</organism>
<dbReference type="InterPro" id="IPR002104">
    <property type="entry name" value="Integrase_catalytic"/>
</dbReference>
<evidence type="ECO:0000259" key="6">
    <source>
        <dbReference type="PROSITE" id="PS51900"/>
    </source>
</evidence>
<dbReference type="SUPFAM" id="SSF56349">
    <property type="entry name" value="DNA breaking-rejoining enzymes"/>
    <property type="match status" value="1"/>
</dbReference>
<proteinExistence type="inferred from homology"/>
<dbReference type="InterPro" id="IPR013762">
    <property type="entry name" value="Integrase-like_cat_sf"/>
</dbReference>
<dbReference type="AlphaFoldDB" id="H3NPG7"/>
<dbReference type="OrthoDB" id="9801717at2"/>
<dbReference type="GeneID" id="96999204"/>
<name>H3NPG7_9FIRM</name>
<dbReference type="PROSITE" id="PS51900">
    <property type="entry name" value="CB"/>
    <property type="match status" value="1"/>
</dbReference>
<dbReference type="PANTHER" id="PTHR30349:SF64">
    <property type="entry name" value="PROPHAGE INTEGRASE INTD-RELATED"/>
    <property type="match status" value="1"/>
</dbReference>
<keyword evidence="8" id="KW-1185">Reference proteome</keyword>
<keyword evidence="3" id="KW-0233">DNA recombination</keyword>
<dbReference type="GO" id="GO:0006310">
    <property type="term" value="P:DNA recombination"/>
    <property type="evidence" value="ECO:0007669"/>
    <property type="project" value="UniProtKB-KW"/>
</dbReference>
<evidence type="ECO:0008006" key="9">
    <source>
        <dbReference type="Google" id="ProtNLM"/>
    </source>
</evidence>
<gene>
    <name evidence="7" type="ORF">HMPREF9709_01228</name>
</gene>
<dbReference type="InterPro" id="IPR044068">
    <property type="entry name" value="CB"/>
</dbReference>
<dbReference type="Proteomes" id="UP000004191">
    <property type="component" value="Unassembled WGS sequence"/>
</dbReference>
<evidence type="ECO:0000259" key="5">
    <source>
        <dbReference type="PROSITE" id="PS51898"/>
    </source>
</evidence>
<dbReference type="PANTHER" id="PTHR30349">
    <property type="entry name" value="PHAGE INTEGRASE-RELATED"/>
    <property type="match status" value="1"/>
</dbReference>
<evidence type="ECO:0000256" key="2">
    <source>
        <dbReference type="ARBA" id="ARBA00023125"/>
    </source>
</evidence>
<feature type="domain" description="Tyr recombinase" evidence="5">
    <location>
        <begin position="177"/>
        <end position="350"/>
    </location>
</feature>
<sequence>MANINGISYFLYRTESKKINWRYEIRYKETNNQLKRITKQGFESKKEANNAAIEVINSLVIREDVETNITTVSELFDTYINNLIISGRSDKTIQIRSQSKTFYKNLLHLDITKLRKIDLQNLINKSSHLESSTIKTYLIAIKGVCELAIDMHLIKDNPTAKLKIFENVKKKNKKKKKDRIILSPERIKELYLFLKPFNIELALMMLIQGTCGLRFGEVFSLRYIDVKNGSLRIEVQDIDESLKTVNSYRIVPVPEYTLNEIKVFMKKGLNISGKLFNHYKRDSAIGTINRKLKRFMPNLSTHDLRHSYGSNLIVEGVDLPTIAKLMGDTLETIIDTYIHSTDEGMNKAKDAIKSLNL</sequence>
<evidence type="ECO:0000256" key="3">
    <source>
        <dbReference type="ARBA" id="ARBA00023172"/>
    </source>
</evidence>
<dbReference type="Pfam" id="PF14657">
    <property type="entry name" value="Arm-DNA-bind_4"/>
    <property type="match status" value="1"/>
</dbReference>
<evidence type="ECO:0000256" key="4">
    <source>
        <dbReference type="PROSITE-ProRule" id="PRU01248"/>
    </source>
</evidence>
<dbReference type="STRING" id="883114.HMPREF9709_01228"/>
<dbReference type="InterPro" id="IPR050090">
    <property type="entry name" value="Tyrosine_recombinase_XerCD"/>
</dbReference>
<evidence type="ECO:0000313" key="8">
    <source>
        <dbReference type="Proteomes" id="UP000004191"/>
    </source>
</evidence>
<reference evidence="7 8" key="1">
    <citation type="submission" date="2012-01" db="EMBL/GenBank/DDBJ databases">
        <title>The Genome Sequence of Helcococcus kunzii ATCC 51366.</title>
        <authorList>
            <consortium name="The Broad Institute Genome Sequencing Platform"/>
            <person name="Earl A."/>
            <person name="Ward D."/>
            <person name="Feldgarden M."/>
            <person name="Gevers D."/>
            <person name="Huys G."/>
            <person name="Young S.K."/>
            <person name="Zeng Q."/>
            <person name="Gargeya S."/>
            <person name="Fitzgerald M."/>
            <person name="Haas B."/>
            <person name="Abouelleil A."/>
            <person name="Alvarado L."/>
            <person name="Arachchi H.M."/>
            <person name="Berlin A."/>
            <person name="Chapman S.B."/>
            <person name="Gearin G."/>
            <person name="Goldberg J."/>
            <person name="Griggs A."/>
            <person name="Gujja S."/>
            <person name="Hansen M."/>
            <person name="Heiman D."/>
            <person name="Howarth C."/>
            <person name="Larimer J."/>
            <person name="Lui A."/>
            <person name="MacDonald P.J.P."/>
            <person name="McCowen C."/>
            <person name="Montmayeur A."/>
            <person name="Murphy C."/>
            <person name="Neiman D."/>
            <person name="Pearson M."/>
            <person name="Priest M."/>
            <person name="Roberts A."/>
            <person name="Saif S."/>
            <person name="Shea T."/>
            <person name="Sisk P."/>
            <person name="Stolte C."/>
            <person name="Sykes S."/>
            <person name="Wortman J."/>
            <person name="Nusbaum C."/>
            <person name="Birren B."/>
        </authorList>
    </citation>
    <scope>NUCLEOTIDE SEQUENCE [LARGE SCALE GENOMIC DNA]</scope>
    <source>
        <strain evidence="7 8">ATCC 51366</strain>
    </source>
</reference>
<dbReference type="Gene3D" id="1.10.150.130">
    <property type="match status" value="1"/>
</dbReference>
<dbReference type="InterPro" id="IPR011010">
    <property type="entry name" value="DNA_brk_join_enz"/>
</dbReference>
<evidence type="ECO:0000256" key="1">
    <source>
        <dbReference type="ARBA" id="ARBA00008857"/>
    </source>
</evidence>
<dbReference type="InterPro" id="IPR010998">
    <property type="entry name" value="Integrase_recombinase_N"/>
</dbReference>
<dbReference type="Gene3D" id="1.10.443.10">
    <property type="entry name" value="Intergrase catalytic core"/>
    <property type="match status" value="1"/>
</dbReference>
<dbReference type="InterPro" id="IPR028259">
    <property type="entry name" value="AP2-like_int_N"/>
</dbReference>
<protein>
    <recommendedName>
        <fullName evidence="9">Tyr recombinase domain-containing protein</fullName>
    </recommendedName>
</protein>
<comment type="caution">
    <text evidence="7">The sequence shown here is derived from an EMBL/GenBank/DDBJ whole genome shotgun (WGS) entry which is preliminary data.</text>
</comment>